<evidence type="ECO:0000313" key="2">
    <source>
        <dbReference type="WBParaSite" id="ES5_v2.g758.t1"/>
    </source>
</evidence>
<reference evidence="2" key="1">
    <citation type="submission" date="2022-11" db="UniProtKB">
        <authorList>
            <consortium name="WormBaseParasite"/>
        </authorList>
    </citation>
    <scope>IDENTIFICATION</scope>
</reference>
<dbReference type="WBParaSite" id="ES5_v2.g758.t1">
    <property type="protein sequence ID" value="ES5_v2.g758.t1"/>
    <property type="gene ID" value="ES5_v2.g758"/>
</dbReference>
<name>A0AC34GS52_9BILA</name>
<protein>
    <submittedName>
        <fullName evidence="2">Uncharacterized protein</fullName>
    </submittedName>
</protein>
<proteinExistence type="predicted"/>
<accession>A0AC34GS52</accession>
<evidence type="ECO:0000313" key="1">
    <source>
        <dbReference type="Proteomes" id="UP000887579"/>
    </source>
</evidence>
<dbReference type="Proteomes" id="UP000887579">
    <property type="component" value="Unplaced"/>
</dbReference>
<organism evidence="1 2">
    <name type="scientific">Panagrolaimus sp. ES5</name>
    <dbReference type="NCBI Taxonomy" id="591445"/>
    <lineage>
        <taxon>Eukaryota</taxon>
        <taxon>Metazoa</taxon>
        <taxon>Ecdysozoa</taxon>
        <taxon>Nematoda</taxon>
        <taxon>Chromadorea</taxon>
        <taxon>Rhabditida</taxon>
        <taxon>Tylenchina</taxon>
        <taxon>Panagrolaimomorpha</taxon>
        <taxon>Panagrolaimoidea</taxon>
        <taxon>Panagrolaimidae</taxon>
        <taxon>Panagrolaimus</taxon>
    </lineage>
</organism>
<sequence length="70" mass="8093">MTNKDFLNNIRLSQTAPPMSPNNYPLDFEDNSADDADLLIKRNKRGWIKDKLKKPWKQIAVAVLRAPQQN</sequence>